<dbReference type="EMBL" id="CP040017">
    <property type="protein sequence ID" value="QCP14287.1"/>
    <property type="molecule type" value="Genomic_DNA"/>
</dbReference>
<protein>
    <submittedName>
        <fullName evidence="2">Heme-binding protein</fullName>
    </submittedName>
</protein>
<feature type="signal peptide" evidence="1">
    <location>
        <begin position="1"/>
        <end position="35"/>
    </location>
</feature>
<reference evidence="2 3" key="1">
    <citation type="submission" date="2019-05" db="EMBL/GenBank/DDBJ databases">
        <title>Draft Genome Sequences of Six Type Strains of the Genus Massilia.</title>
        <authorList>
            <person name="Miess H."/>
            <person name="Frediansyhah A."/>
            <person name="Gross H."/>
        </authorList>
    </citation>
    <scope>NUCLEOTIDE SEQUENCE [LARGE SCALE GENOMIC DNA]</scope>
    <source>
        <strain evidence="2 3">DSMZ 26121</strain>
    </source>
</reference>
<dbReference type="InterPro" id="IPR038084">
    <property type="entry name" value="PduO/GlcC-like_sf"/>
</dbReference>
<dbReference type="Gene3D" id="3.30.450.150">
    <property type="entry name" value="Haem-degrading domain"/>
    <property type="match status" value="1"/>
</dbReference>
<accession>A0ABX5UVT3</accession>
<dbReference type="Pfam" id="PF03928">
    <property type="entry name" value="HbpS-like"/>
    <property type="match status" value="1"/>
</dbReference>
<proteinExistence type="predicted"/>
<dbReference type="SUPFAM" id="SSF143744">
    <property type="entry name" value="GlcG-like"/>
    <property type="match status" value="1"/>
</dbReference>
<keyword evidence="3" id="KW-1185">Reference proteome</keyword>
<dbReference type="Proteomes" id="UP000298763">
    <property type="component" value="Chromosome"/>
</dbReference>
<sequence length="179" mass="17996">MAPRIDRKEPTVKPTAPLSALLALLAALAALPATAQVRQQADLTLDTANRLVAGALDACRRQDRAIVAAVLDRGGNLLALQRTESVGPHNIEASRRKAYTALSTRTATLDLARGAAANADARNLATLPELLLLGGGVPVAAAGQVVGAIGVAGGGGAANDHACALAAIRAIPGLDQPAN</sequence>
<dbReference type="InterPro" id="IPR005624">
    <property type="entry name" value="PduO/GlcC-like"/>
</dbReference>
<keyword evidence="1" id="KW-0732">Signal</keyword>
<dbReference type="InterPro" id="IPR052517">
    <property type="entry name" value="GlcG_carb_metab_protein"/>
</dbReference>
<gene>
    <name evidence="2" type="ORF">FCL38_30625</name>
</gene>
<dbReference type="PANTHER" id="PTHR34309:SF1">
    <property type="entry name" value="PROTEIN GLCG"/>
    <property type="match status" value="1"/>
</dbReference>
<organism evidence="2 3">
    <name type="scientific">Pseudoduganella umbonata</name>
    <dbReference type="NCBI Taxonomy" id="864828"/>
    <lineage>
        <taxon>Bacteria</taxon>
        <taxon>Pseudomonadati</taxon>
        <taxon>Pseudomonadota</taxon>
        <taxon>Betaproteobacteria</taxon>
        <taxon>Burkholderiales</taxon>
        <taxon>Oxalobacteraceae</taxon>
        <taxon>Telluria group</taxon>
        <taxon>Pseudoduganella</taxon>
    </lineage>
</organism>
<evidence type="ECO:0000313" key="2">
    <source>
        <dbReference type="EMBL" id="QCP14287.1"/>
    </source>
</evidence>
<feature type="chain" id="PRO_5046208280" evidence="1">
    <location>
        <begin position="36"/>
        <end position="179"/>
    </location>
</feature>
<name>A0ABX5UVT3_9BURK</name>
<dbReference type="PANTHER" id="PTHR34309">
    <property type="entry name" value="SLR1406 PROTEIN"/>
    <property type="match status" value="1"/>
</dbReference>
<evidence type="ECO:0000256" key="1">
    <source>
        <dbReference type="SAM" id="SignalP"/>
    </source>
</evidence>
<evidence type="ECO:0000313" key="3">
    <source>
        <dbReference type="Proteomes" id="UP000298763"/>
    </source>
</evidence>